<keyword evidence="3" id="KW-0274">FAD</keyword>
<comment type="caution">
    <text evidence="7">The sequence shown here is derived from an EMBL/GenBank/DDBJ whole genome shotgun (WGS) entry which is preliminary data.</text>
</comment>
<dbReference type="PANTHER" id="PTHR43557">
    <property type="entry name" value="APOPTOSIS-INDUCING FACTOR 1"/>
    <property type="match status" value="1"/>
</dbReference>
<keyword evidence="8" id="KW-1185">Reference proteome</keyword>
<dbReference type="RefSeq" id="WP_110471997.1">
    <property type="nucleotide sequence ID" value="NZ_QJSP01000017.1"/>
</dbReference>
<feature type="domain" description="Reductase C-terminal" evidence="6">
    <location>
        <begin position="327"/>
        <end position="397"/>
    </location>
</feature>
<dbReference type="GO" id="GO:0005737">
    <property type="term" value="C:cytoplasm"/>
    <property type="evidence" value="ECO:0007669"/>
    <property type="project" value="TreeGrafter"/>
</dbReference>
<feature type="domain" description="FAD/NAD(P)-binding" evidence="5">
    <location>
        <begin position="13"/>
        <end position="297"/>
    </location>
</feature>
<gene>
    <name evidence="7" type="ORF">DFR67_11748</name>
</gene>
<dbReference type="SUPFAM" id="SSF55424">
    <property type="entry name" value="FAD/NAD-linked reductases, dimerisation (C-terminal) domain"/>
    <property type="match status" value="1"/>
</dbReference>
<keyword evidence="2" id="KW-0285">Flavoprotein</keyword>
<dbReference type="AlphaFoldDB" id="A0A318RUZ5"/>
<keyword evidence="4" id="KW-0560">Oxidoreductase</keyword>
<evidence type="ECO:0000256" key="1">
    <source>
        <dbReference type="ARBA" id="ARBA00001974"/>
    </source>
</evidence>
<dbReference type="PANTHER" id="PTHR43557:SF2">
    <property type="entry name" value="RIESKE DOMAIN-CONTAINING PROTEIN-RELATED"/>
    <property type="match status" value="1"/>
</dbReference>
<dbReference type="GO" id="GO:0051213">
    <property type="term" value="F:dioxygenase activity"/>
    <property type="evidence" value="ECO:0007669"/>
    <property type="project" value="UniProtKB-KW"/>
</dbReference>
<organism evidence="7 8">
    <name type="scientific">Williamsia limnetica</name>
    <dbReference type="NCBI Taxonomy" id="882452"/>
    <lineage>
        <taxon>Bacteria</taxon>
        <taxon>Bacillati</taxon>
        <taxon>Actinomycetota</taxon>
        <taxon>Actinomycetes</taxon>
        <taxon>Mycobacteriales</taxon>
        <taxon>Nocardiaceae</taxon>
        <taxon>Williamsia</taxon>
    </lineage>
</organism>
<dbReference type="InterPro" id="IPR050446">
    <property type="entry name" value="FAD-oxidoreductase/Apoptosis"/>
</dbReference>
<evidence type="ECO:0000259" key="5">
    <source>
        <dbReference type="Pfam" id="PF07992"/>
    </source>
</evidence>
<dbReference type="Proteomes" id="UP000247591">
    <property type="component" value="Unassembled WGS sequence"/>
</dbReference>
<dbReference type="InterPro" id="IPR023753">
    <property type="entry name" value="FAD/NAD-binding_dom"/>
</dbReference>
<keyword evidence="7" id="KW-0223">Dioxygenase</keyword>
<evidence type="ECO:0000256" key="4">
    <source>
        <dbReference type="ARBA" id="ARBA00023002"/>
    </source>
</evidence>
<dbReference type="Pfam" id="PF07992">
    <property type="entry name" value="Pyr_redox_2"/>
    <property type="match status" value="1"/>
</dbReference>
<dbReference type="Gene3D" id="3.50.50.60">
    <property type="entry name" value="FAD/NAD(P)-binding domain"/>
    <property type="match status" value="2"/>
</dbReference>
<dbReference type="InterPro" id="IPR016156">
    <property type="entry name" value="FAD/NAD-linked_Rdtase_dimer_sf"/>
</dbReference>
<comment type="cofactor">
    <cofactor evidence="1">
        <name>FAD</name>
        <dbReference type="ChEBI" id="CHEBI:57692"/>
    </cofactor>
</comment>
<sequence>MSGEGVPPPLAASVAIVGASLAGLSTARELRTLGHTGPVTLIGAENHYAYDRPPLSKSILQQTESTESLMLADSDDQSAFTWRLGARAAGLRHTDTGHEVELADGGTVEAHAVIAATGARARTLIGADLAGVHTLRTLDDAAALAESLRHGTNVVVIGAGFIGCEVASSSVALGKNVTIVEASTTPGAAILGPELAARLHRRHAAHGVRLLTGAAIDTINGSERVESVTLADGSELPADVVVIGIGAVPNTEWLTASGVALDAGILTDADCATAVAGVYAVGDCARVHDPKTGLHLRQEHWSGALDHSRRAARRLLGLPAPKTVAPYFWSDQYGARLQVSGAVPTGTAPVYLDGGPDTDSFVATFGADPEPSAVVALDGGRLFTRLRKELDRSEDRRRAAQMVEHQ</sequence>
<dbReference type="Gene3D" id="3.30.390.30">
    <property type="match status" value="1"/>
</dbReference>
<evidence type="ECO:0000259" key="6">
    <source>
        <dbReference type="Pfam" id="PF14759"/>
    </source>
</evidence>
<dbReference type="Pfam" id="PF14759">
    <property type="entry name" value="Reductase_C"/>
    <property type="match status" value="1"/>
</dbReference>
<accession>A0A318RUZ5</accession>
<evidence type="ECO:0000256" key="2">
    <source>
        <dbReference type="ARBA" id="ARBA00022630"/>
    </source>
</evidence>
<dbReference type="InterPro" id="IPR028202">
    <property type="entry name" value="Reductase_C"/>
</dbReference>
<evidence type="ECO:0000313" key="8">
    <source>
        <dbReference type="Proteomes" id="UP000247591"/>
    </source>
</evidence>
<name>A0A318RUZ5_WILLI</name>
<evidence type="ECO:0000313" key="7">
    <source>
        <dbReference type="EMBL" id="PYE13278.1"/>
    </source>
</evidence>
<dbReference type="InterPro" id="IPR036188">
    <property type="entry name" value="FAD/NAD-bd_sf"/>
</dbReference>
<dbReference type="SUPFAM" id="SSF51905">
    <property type="entry name" value="FAD/NAD(P)-binding domain"/>
    <property type="match status" value="1"/>
</dbReference>
<evidence type="ECO:0000256" key="3">
    <source>
        <dbReference type="ARBA" id="ARBA00022827"/>
    </source>
</evidence>
<dbReference type="EMBL" id="QJSP01000017">
    <property type="protein sequence ID" value="PYE13278.1"/>
    <property type="molecule type" value="Genomic_DNA"/>
</dbReference>
<dbReference type="GO" id="GO:0016651">
    <property type="term" value="F:oxidoreductase activity, acting on NAD(P)H"/>
    <property type="evidence" value="ECO:0007669"/>
    <property type="project" value="TreeGrafter"/>
</dbReference>
<dbReference type="PRINTS" id="PR00368">
    <property type="entry name" value="FADPNR"/>
</dbReference>
<proteinExistence type="predicted"/>
<protein>
    <submittedName>
        <fullName evidence="7">3-phenylpropionate/trans-cinnamate dioxygenase ferredoxin reductase subunit</fullName>
    </submittedName>
</protein>
<reference evidence="7 8" key="1">
    <citation type="submission" date="2018-06" db="EMBL/GenBank/DDBJ databases">
        <title>Genomic Encyclopedia of Type Strains, Phase IV (KMG-IV): sequencing the most valuable type-strain genomes for metagenomic binning, comparative biology and taxonomic classification.</title>
        <authorList>
            <person name="Goeker M."/>
        </authorList>
    </citation>
    <scope>NUCLEOTIDE SEQUENCE [LARGE SCALE GENOMIC DNA]</scope>
    <source>
        <strain evidence="7 8">DSM 45521</strain>
    </source>
</reference>
<dbReference type="PRINTS" id="PR00411">
    <property type="entry name" value="PNDRDTASEI"/>
</dbReference>
<dbReference type="OrthoDB" id="3568330at2"/>